<dbReference type="GO" id="GO:0005886">
    <property type="term" value="C:plasma membrane"/>
    <property type="evidence" value="ECO:0007669"/>
    <property type="project" value="UniProtKB-SubCell"/>
</dbReference>
<keyword evidence="10" id="KW-1185">Reference proteome</keyword>
<evidence type="ECO:0000313" key="9">
    <source>
        <dbReference type="EMBL" id="MCC2230236.1"/>
    </source>
</evidence>
<evidence type="ECO:0000259" key="8">
    <source>
        <dbReference type="PROSITE" id="PS50850"/>
    </source>
</evidence>
<gene>
    <name evidence="9" type="ORF">LKD81_04365</name>
</gene>
<protein>
    <submittedName>
        <fullName evidence="9">MFS transporter</fullName>
    </submittedName>
</protein>
<dbReference type="PANTHER" id="PTHR23514:SF3">
    <property type="entry name" value="BYPASS OF STOP CODON PROTEIN 6"/>
    <property type="match status" value="1"/>
</dbReference>
<feature type="transmembrane region" description="Helical" evidence="7">
    <location>
        <begin position="278"/>
        <end position="296"/>
    </location>
</feature>
<feature type="transmembrane region" description="Helical" evidence="7">
    <location>
        <begin position="302"/>
        <end position="323"/>
    </location>
</feature>
<dbReference type="Pfam" id="PF07690">
    <property type="entry name" value="MFS_1"/>
    <property type="match status" value="1"/>
</dbReference>
<dbReference type="AlphaFoldDB" id="A0AAE3EA66"/>
<feature type="transmembrane region" description="Helical" evidence="7">
    <location>
        <begin position="75"/>
        <end position="95"/>
    </location>
</feature>
<keyword evidence="4 7" id="KW-0812">Transmembrane</keyword>
<dbReference type="RefSeq" id="WP_308452944.1">
    <property type="nucleotide sequence ID" value="NZ_JAJEQR010000009.1"/>
</dbReference>
<feature type="transmembrane region" description="Helical" evidence="7">
    <location>
        <begin position="137"/>
        <end position="161"/>
    </location>
</feature>
<keyword evidence="5 7" id="KW-1133">Transmembrane helix</keyword>
<dbReference type="PROSITE" id="PS50850">
    <property type="entry name" value="MFS"/>
    <property type="match status" value="1"/>
</dbReference>
<comment type="caution">
    <text evidence="9">The sequence shown here is derived from an EMBL/GenBank/DDBJ whole genome shotgun (WGS) entry which is preliminary data.</text>
</comment>
<dbReference type="EMBL" id="JAJEQR010000009">
    <property type="protein sequence ID" value="MCC2230236.1"/>
    <property type="molecule type" value="Genomic_DNA"/>
</dbReference>
<evidence type="ECO:0000256" key="6">
    <source>
        <dbReference type="ARBA" id="ARBA00023136"/>
    </source>
</evidence>
<keyword evidence="6 7" id="KW-0472">Membrane</keyword>
<feature type="transmembrane region" description="Helical" evidence="7">
    <location>
        <begin position="211"/>
        <end position="231"/>
    </location>
</feature>
<feature type="transmembrane region" description="Helical" evidence="7">
    <location>
        <begin position="40"/>
        <end position="63"/>
    </location>
</feature>
<keyword evidence="3" id="KW-0813">Transport</keyword>
<evidence type="ECO:0000256" key="1">
    <source>
        <dbReference type="ARBA" id="ARBA00004651"/>
    </source>
</evidence>
<feature type="domain" description="Major facilitator superfamily (MFS) profile" evidence="8">
    <location>
        <begin position="8"/>
        <end position="397"/>
    </location>
</feature>
<dbReference type="InterPro" id="IPR020846">
    <property type="entry name" value="MFS_dom"/>
</dbReference>
<evidence type="ECO:0000256" key="4">
    <source>
        <dbReference type="ARBA" id="ARBA00022692"/>
    </source>
</evidence>
<evidence type="ECO:0000256" key="2">
    <source>
        <dbReference type="ARBA" id="ARBA00008335"/>
    </source>
</evidence>
<feature type="transmembrane region" description="Helical" evidence="7">
    <location>
        <begin position="101"/>
        <end position="125"/>
    </location>
</feature>
<name>A0AAE3EA66_9FIRM</name>
<feature type="transmembrane region" description="Helical" evidence="7">
    <location>
        <begin position="251"/>
        <end position="271"/>
    </location>
</feature>
<feature type="transmembrane region" description="Helical" evidence="7">
    <location>
        <begin position="12"/>
        <end position="34"/>
    </location>
</feature>
<dbReference type="InterPro" id="IPR036259">
    <property type="entry name" value="MFS_trans_sf"/>
</dbReference>
<dbReference type="Gene3D" id="1.20.1250.20">
    <property type="entry name" value="MFS general substrate transporter like domains"/>
    <property type="match status" value="1"/>
</dbReference>
<feature type="transmembrane region" description="Helical" evidence="7">
    <location>
        <begin position="344"/>
        <end position="363"/>
    </location>
</feature>
<sequence>MEKKTNTKALTGIFAFCLGSMPVNMTLGLIAYIMQSYSTVSTTTVAMIMTMPSLVAMIYAFFVGSLNTKISAKNLLIFGQICLVIYAAIFCFLGGKAPIYVLLVGAALAGFGQGSNNTLLGVLLLDAVPDDQKRKNILGIAISAMSLGGVFFTTVGGFLAVNHWQHAYYLWFIIVLFIVLEFVCLPNRKPEGSKQPAANTQASEPAGKLPVMVWIIAIHYLFWFMFMYVYGLNVSEYVITLYQLGTSAESGIAASLVTVGGVVAGMLFGTYSKFLKKWTVPFAMGLTAIGLYLPLVMTTNILGIYICGLCGGFSMSAANPYIISHLAEIVPANLYSKAMSIYSGFMNVGMFIAIYVIAFLTKLVCGNAGDVHYKFVVGCAGALICTILSIPIYVVKGKKTA</sequence>
<evidence type="ECO:0000313" key="10">
    <source>
        <dbReference type="Proteomes" id="UP001198182"/>
    </source>
</evidence>
<reference evidence="9" key="1">
    <citation type="submission" date="2021-10" db="EMBL/GenBank/DDBJ databases">
        <title>Anaerobic single-cell dispensing facilitates the cultivation of human gut bacteria.</title>
        <authorList>
            <person name="Afrizal A."/>
        </authorList>
    </citation>
    <scope>NUCLEOTIDE SEQUENCE</scope>
    <source>
        <strain evidence="9">CLA-AA-H215</strain>
    </source>
</reference>
<dbReference type="SUPFAM" id="SSF103473">
    <property type="entry name" value="MFS general substrate transporter"/>
    <property type="match status" value="1"/>
</dbReference>
<evidence type="ECO:0000256" key="5">
    <source>
        <dbReference type="ARBA" id="ARBA00022989"/>
    </source>
</evidence>
<dbReference type="Proteomes" id="UP001198182">
    <property type="component" value="Unassembled WGS sequence"/>
</dbReference>
<proteinExistence type="inferred from homology"/>
<feature type="transmembrane region" description="Helical" evidence="7">
    <location>
        <begin position="375"/>
        <end position="395"/>
    </location>
</feature>
<dbReference type="PANTHER" id="PTHR23514">
    <property type="entry name" value="BYPASS OF STOP CODON PROTEIN 6"/>
    <property type="match status" value="1"/>
</dbReference>
<dbReference type="GO" id="GO:0022857">
    <property type="term" value="F:transmembrane transporter activity"/>
    <property type="evidence" value="ECO:0007669"/>
    <property type="project" value="InterPro"/>
</dbReference>
<comment type="subcellular location">
    <subcellularLocation>
        <location evidence="1">Cell membrane</location>
        <topology evidence="1">Multi-pass membrane protein</topology>
    </subcellularLocation>
</comment>
<evidence type="ECO:0000256" key="3">
    <source>
        <dbReference type="ARBA" id="ARBA00022448"/>
    </source>
</evidence>
<accession>A0AAE3EA66</accession>
<organism evidence="9 10">
    <name type="scientific">Hominifimenecus microfluidus</name>
    <dbReference type="NCBI Taxonomy" id="2885348"/>
    <lineage>
        <taxon>Bacteria</taxon>
        <taxon>Bacillati</taxon>
        <taxon>Bacillota</taxon>
        <taxon>Clostridia</taxon>
        <taxon>Lachnospirales</taxon>
        <taxon>Lachnospiraceae</taxon>
        <taxon>Hominifimenecus</taxon>
    </lineage>
</organism>
<feature type="transmembrane region" description="Helical" evidence="7">
    <location>
        <begin position="167"/>
        <end position="185"/>
    </location>
</feature>
<evidence type="ECO:0000256" key="7">
    <source>
        <dbReference type="SAM" id="Phobius"/>
    </source>
</evidence>
<comment type="similarity">
    <text evidence="2">Belongs to the major facilitator superfamily.</text>
</comment>
<dbReference type="InterPro" id="IPR011701">
    <property type="entry name" value="MFS"/>
</dbReference>
<dbReference type="InterPro" id="IPR051788">
    <property type="entry name" value="MFS_Transporter"/>
</dbReference>